<keyword evidence="1 2" id="KW-0378">Hydrolase</keyword>
<evidence type="ECO:0000313" key="3">
    <source>
        <dbReference type="Proteomes" id="UP000238916"/>
    </source>
</evidence>
<proteinExistence type="predicted"/>
<dbReference type="Proteomes" id="UP000238916">
    <property type="component" value="Unassembled WGS sequence"/>
</dbReference>
<evidence type="ECO:0000313" key="2">
    <source>
        <dbReference type="EMBL" id="SPF54640.1"/>
    </source>
</evidence>
<name>A0A2U3LRW1_9FIRM</name>
<dbReference type="InterPro" id="IPR051540">
    <property type="entry name" value="S-2-haloacid_dehalogenase"/>
</dbReference>
<dbReference type="Pfam" id="PF00702">
    <property type="entry name" value="Hydrolase"/>
    <property type="match status" value="1"/>
</dbReference>
<accession>A0A2U3LRW1</accession>
<reference evidence="3" key="1">
    <citation type="submission" date="2018-02" db="EMBL/GenBank/DDBJ databases">
        <authorList>
            <person name="Hausmann B."/>
        </authorList>
    </citation>
    <scope>NUCLEOTIDE SEQUENCE [LARGE SCALE GENOMIC DNA]</scope>
    <source>
        <strain evidence="3">Peat soil MAG SbF1</strain>
    </source>
</reference>
<dbReference type="EMBL" id="OMOF01000760">
    <property type="protein sequence ID" value="SPF54640.1"/>
    <property type="molecule type" value="Genomic_DNA"/>
</dbReference>
<organism evidence="2 3">
    <name type="scientific">Candidatus Desulfosporosinus infrequens</name>
    <dbReference type="NCBI Taxonomy" id="2043169"/>
    <lineage>
        <taxon>Bacteria</taxon>
        <taxon>Bacillati</taxon>
        <taxon>Bacillota</taxon>
        <taxon>Clostridia</taxon>
        <taxon>Eubacteriales</taxon>
        <taxon>Desulfitobacteriaceae</taxon>
        <taxon>Desulfosporosinus</taxon>
    </lineage>
</organism>
<dbReference type="GO" id="GO:0016787">
    <property type="term" value="F:hydrolase activity"/>
    <property type="evidence" value="ECO:0007669"/>
    <property type="project" value="UniProtKB-KW"/>
</dbReference>
<dbReference type="PANTHER" id="PTHR43316">
    <property type="entry name" value="HYDROLASE, HALOACID DELAHOGENASE-RELATED"/>
    <property type="match status" value="1"/>
</dbReference>
<dbReference type="Gene3D" id="3.40.50.1000">
    <property type="entry name" value="HAD superfamily/HAD-like"/>
    <property type="match status" value="1"/>
</dbReference>
<dbReference type="OrthoDB" id="9809962at2"/>
<dbReference type="InterPro" id="IPR036412">
    <property type="entry name" value="HAD-like_sf"/>
</dbReference>
<dbReference type="SFLD" id="SFLDG01129">
    <property type="entry name" value="C1.5:_HAD__Beta-PGM__Phosphata"/>
    <property type="match status" value="1"/>
</dbReference>
<dbReference type="SUPFAM" id="SSF56784">
    <property type="entry name" value="HAD-like"/>
    <property type="match status" value="1"/>
</dbReference>
<evidence type="ECO:0000256" key="1">
    <source>
        <dbReference type="ARBA" id="ARBA00022801"/>
    </source>
</evidence>
<dbReference type="PANTHER" id="PTHR43316:SF3">
    <property type="entry name" value="HALOACID DEHALOGENASE, TYPE II (AFU_ORTHOLOGUE AFUA_2G07750)-RELATED"/>
    <property type="match status" value="1"/>
</dbReference>
<dbReference type="InterPro" id="IPR023214">
    <property type="entry name" value="HAD_sf"/>
</dbReference>
<gene>
    <name evidence="2" type="ORF">SBF1_7830001</name>
</gene>
<sequence length="231" mass="26377">MIRAILFDLDGTLFSVNQAEFMHNYIGLISPRFAHLIPSARFAKQLLRSMNTMIKEPKPDRTNLQTFYEDFSKATGLTYNILWPIFEEFHAIDFPSLQCMVRAKKEGKRAVEVALQQGYITALASNPVLPMTTVVERIRWAELSEERFAVIPSIEDFHFCKPHLGFYKEIARRLKLDPTECLVVGNHPVEDMVARELGFKTFLITKSSDKTLSDYSGELADLSQLILTGNL</sequence>
<protein>
    <submittedName>
        <fullName evidence="2">Hydrolase</fullName>
    </submittedName>
</protein>
<dbReference type="AlphaFoldDB" id="A0A2U3LRW1"/>
<dbReference type="SFLD" id="SFLDS00003">
    <property type="entry name" value="Haloacid_Dehalogenase"/>
    <property type="match status" value="1"/>
</dbReference>